<accession>A0A6V7P932</accession>
<dbReference type="PANTHER" id="PTHR19353">
    <property type="entry name" value="FATTY ACID DESATURASE 2"/>
    <property type="match status" value="1"/>
</dbReference>
<evidence type="ECO:0000256" key="2">
    <source>
        <dbReference type="ARBA" id="ARBA00005189"/>
    </source>
</evidence>
<keyword evidence="5" id="KW-0812">Transmembrane</keyword>
<dbReference type="Pfam" id="PF02519">
    <property type="entry name" value="Auxin_inducible"/>
    <property type="match status" value="1"/>
</dbReference>
<comment type="pathway">
    <text evidence="2">Lipid metabolism.</text>
</comment>
<evidence type="ECO:0000256" key="5">
    <source>
        <dbReference type="ARBA" id="ARBA00022692"/>
    </source>
</evidence>
<evidence type="ECO:0000256" key="3">
    <source>
        <dbReference type="ARBA" id="ARBA00006974"/>
    </source>
</evidence>
<comment type="similarity">
    <text evidence="3">Belongs to the ARG7 family.</text>
</comment>
<dbReference type="GO" id="GO:0016717">
    <property type="term" value="F:oxidoreductase activity, acting on paired donors, with oxidation of a pair of donors resulting in the reduction of molecular oxygen to two molecules of water"/>
    <property type="evidence" value="ECO:0007669"/>
    <property type="project" value="TreeGrafter"/>
</dbReference>
<keyword evidence="8" id="KW-0560">Oxidoreductase</keyword>
<sequence length="429" mass="47116">MLKALPVKHTTGDLLTVDYACLPLCSFAHACEGRPLQAGTPELAYATVARSCGIGCRSGLPWGVYTTTGPLGAAQARLPWSLHLLLVGIAISYGLFSRRNTDADVDADKDRGLVALGLRARVGVAERDSVLPGDPDRSRGRGQRGVCDPARQPHPAPRAGGHAPHARRRRLRRRRVVQPCRPPALSGPHGRALDAVRLPRPRLRPLQRPAHPTLSRLVQVVAGNCMAGISSEWWKQNHNAHHIACNSLDFDPDVQHMPLFAVSARLFASLRSAFYGTPSIPASSPSWPTSSPLTSSRCISLIACGFFIPHNEDDNMWQQRLEEPKFDADSAVDKHLDVVSRGLHPIYVDKSQRRYLVSSDLIDHPLFRVLIERSDGGEGMSSAVIIVREVVLLEYLLQMLRNVGVHPELMPDDLVDFFTFDLATTPTLS</sequence>
<evidence type="ECO:0008006" key="14">
    <source>
        <dbReference type="Google" id="ProtNLM"/>
    </source>
</evidence>
<reference evidence="13" key="1">
    <citation type="submission" date="2020-07" db="EMBL/GenBank/DDBJ databases">
        <authorList>
            <person name="Lin J."/>
        </authorList>
    </citation>
    <scope>NUCLEOTIDE SEQUENCE</scope>
</reference>
<evidence type="ECO:0000256" key="6">
    <source>
        <dbReference type="ARBA" id="ARBA00022723"/>
    </source>
</evidence>
<evidence type="ECO:0000256" key="1">
    <source>
        <dbReference type="ARBA" id="ARBA00004141"/>
    </source>
</evidence>
<evidence type="ECO:0000256" key="4">
    <source>
        <dbReference type="ARBA" id="ARBA00009295"/>
    </source>
</evidence>
<evidence type="ECO:0000256" key="11">
    <source>
        <dbReference type="ARBA" id="ARBA00023136"/>
    </source>
</evidence>
<keyword evidence="11" id="KW-0472">Membrane</keyword>
<evidence type="ECO:0000256" key="7">
    <source>
        <dbReference type="ARBA" id="ARBA00022989"/>
    </source>
</evidence>
<feature type="compositionally biased region" description="Basic residues" evidence="12">
    <location>
        <begin position="164"/>
        <end position="176"/>
    </location>
</feature>
<dbReference type="AlphaFoldDB" id="A0A6V7P932"/>
<dbReference type="GO" id="GO:0006629">
    <property type="term" value="P:lipid metabolic process"/>
    <property type="evidence" value="ECO:0007669"/>
    <property type="project" value="UniProtKB-KW"/>
</dbReference>
<dbReference type="InterPro" id="IPR003676">
    <property type="entry name" value="SAUR_fam"/>
</dbReference>
<dbReference type="GO" id="GO:0016020">
    <property type="term" value="C:membrane"/>
    <property type="evidence" value="ECO:0007669"/>
    <property type="project" value="UniProtKB-SubCell"/>
</dbReference>
<keyword evidence="6" id="KW-0479">Metal-binding</keyword>
<evidence type="ECO:0000256" key="12">
    <source>
        <dbReference type="SAM" id="MobiDB-lite"/>
    </source>
</evidence>
<feature type="compositionally biased region" description="Basic and acidic residues" evidence="12">
    <location>
        <begin position="127"/>
        <end position="139"/>
    </location>
</feature>
<feature type="region of interest" description="Disordered" evidence="12">
    <location>
        <begin position="127"/>
        <end position="198"/>
    </location>
</feature>
<dbReference type="EMBL" id="LR862146">
    <property type="protein sequence ID" value="CAD1827329.1"/>
    <property type="molecule type" value="Genomic_DNA"/>
</dbReference>
<evidence type="ECO:0000256" key="9">
    <source>
        <dbReference type="ARBA" id="ARBA00023004"/>
    </source>
</evidence>
<gene>
    <name evidence="13" type="ORF">CB5_LOCUS10540</name>
</gene>
<comment type="similarity">
    <text evidence="4">Belongs to the fatty acid desaturase type 1 family.</text>
</comment>
<dbReference type="PANTHER" id="PTHR19353:SF30">
    <property type="entry name" value="DELTA 8-(E)-SPHINGOLIPID DESATURASE"/>
    <property type="match status" value="1"/>
</dbReference>
<evidence type="ECO:0000256" key="10">
    <source>
        <dbReference type="ARBA" id="ARBA00023098"/>
    </source>
</evidence>
<comment type="subcellular location">
    <subcellularLocation>
        <location evidence="1">Membrane</location>
        <topology evidence="1">Multi-pass membrane protein</topology>
    </subcellularLocation>
</comment>
<keyword evidence="9" id="KW-0408">Iron</keyword>
<keyword evidence="7" id="KW-1133">Transmembrane helix</keyword>
<dbReference type="InterPro" id="IPR012171">
    <property type="entry name" value="Fatty_acid_desaturase"/>
</dbReference>
<dbReference type="GO" id="GO:0009733">
    <property type="term" value="P:response to auxin"/>
    <property type="evidence" value="ECO:0007669"/>
    <property type="project" value="InterPro"/>
</dbReference>
<protein>
    <recommendedName>
        <fullName evidence="14">Fatty acid desaturase domain-containing protein</fullName>
    </recommendedName>
</protein>
<organism evidence="13">
    <name type="scientific">Ananas comosus var. bracteatus</name>
    <name type="common">red pineapple</name>
    <dbReference type="NCBI Taxonomy" id="296719"/>
    <lineage>
        <taxon>Eukaryota</taxon>
        <taxon>Viridiplantae</taxon>
        <taxon>Streptophyta</taxon>
        <taxon>Embryophyta</taxon>
        <taxon>Tracheophyta</taxon>
        <taxon>Spermatophyta</taxon>
        <taxon>Magnoliopsida</taxon>
        <taxon>Liliopsida</taxon>
        <taxon>Poales</taxon>
        <taxon>Bromeliaceae</taxon>
        <taxon>Bromelioideae</taxon>
        <taxon>Ananas</taxon>
    </lineage>
</organism>
<proteinExistence type="inferred from homology"/>
<dbReference type="GO" id="GO:0046872">
    <property type="term" value="F:metal ion binding"/>
    <property type="evidence" value="ECO:0007669"/>
    <property type="project" value="UniProtKB-KW"/>
</dbReference>
<evidence type="ECO:0000313" key="13">
    <source>
        <dbReference type="EMBL" id="CAD1827329.1"/>
    </source>
</evidence>
<keyword evidence="10" id="KW-0443">Lipid metabolism</keyword>
<name>A0A6V7P932_ANACO</name>
<evidence type="ECO:0000256" key="8">
    <source>
        <dbReference type="ARBA" id="ARBA00023002"/>
    </source>
</evidence>